<sequence length="112" mass="13201">MTTEQQEFARRLRKQSTKPEDVIWNTLRSRRLDGMKFRRQAPLLNYTVDFMCLERKLIVEIDGKQHGWERNYDAARTHEIEQHGFVVVRLTNDEVLNDFDVAIAKIRAAASP</sequence>
<dbReference type="PANTHER" id="PTHR38590">
    <property type="entry name" value="BLL0828 PROTEIN"/>
    <property type="match status" value="1"/>
</dbReference>
<evidence type="ECO:0000313" key="3">
    <source>
        <dbReference type="Proteomes" id="UP000255207"/>
    </source>
</evidence>
<feature type="domain" description="DUF559" evidence="1">
    <location>
        <begin position="4"/>
        <end position="108"/>
    </location>
</feature>
<name>A0A370L7X2_9HYPH</name>
<organism evidence="2 3">
    <name type="scientific">Bosea caraganae</name>
    <dbReference type="NCBI Taxonomy" id="2763117"/>
    <lineage>
        <taxon>Bacteria</taxon>
        <taxon>Pseudomonadati</taxon>
        <taxon>Pseudomonadota</taxon>
        <taxon>Alphaproteobacteria</taxon>
        <taxon>Hyphomicrobiales</taxon>
        <taxon>Boseaceae</taxon>
        <taxon>Bosea</taxon>
    </lineage>
</organism>
<dbReference type="PANTHER" id="PTHR38590:SF1">
    <property type="entry name" value="BLL0828 PROTEIN"/>
    <property type="match status" value="1"/>
</dbReference>
<dbReference type="Gene3D" id="3.40.960.10">
    <property type="entry name" value="VSR Endonuclease"/>
    <property type="match status" value="1"/>
</dbReference>
<evidence type="ECO:0000259" key="1">
    <source>
        <dbReference type="Pfam" id="PF04480"/>
    </source>
</evidence>
<gene>
    <name evidence="2" type="ORF">DWE98_10510</name>
</gene>
<keyword evidence="2" id="KW-0378">Hydrolase</keyword>
<comment type="caution">
    <text evidence="2">The sequence shown here is derived from an EMBL/GenBank/DDBJ whole genome shotgun (WGS) entry which is preliminary data.</text>
</comment>
<dbReference type="EMBL" id="QQTP01000004">
    <property type="protein sequence ID" value="RDJ26251.1"/>
    <property type="molecule type" value="Genomic_DNA"/>
</dbReference>
<dbReference type="AlphaFoldDB" id="A0A370L7X2"/>
<keyword evidence="3" id="KW-1185">Reference proteome</keyword>
<reference evidence="3" key="1">
    <citation type="submission" date="2018-07" db="EMBL/GenBank/DDBJ databases">
        <authorList>
            <person name="Safronova V.I."/>
            <person name="Chirak E.R."/>
            <person name="Sazanova A.L."/>
        </authorList>
    </citation>
    <scope>NUCLEOTIDE SEQUENCE [LARGE SCALE GENOMIC DNA]</scope>
    <source>
        <strain evidence="3">RCAM04685</strain>
    </source>
</reference>
<accession>A0A370L7X2</accession>
<dbReference type="CDD" id="cd01038">
    <property type="entry name" value="Endonuclease_DUF559"/>
    <property type="match status" value="1"/>
</dbReference>
<dbReference type="RefSeq" id="WP_114829193.1">
    <property type="nucleotide sequence ID" value="NZ_QQTO01000022.1"/>
</dbReference>
<dbReference type="Proteomes" id="UP000255207">
    <property type="component" value="Unassembled WGS sequence"/>
</dbReference>
<evidence type="ECO:0000313" key="2">
    <source>
        <dbReference type="EMBL" id="RDJ26251.1"/>
    </source>
</evidence>
<dbReference type="OrthoDB" id="9798754at2"/>
<protein>
    <submittedName>
        <fullName evidence="2">Endonuclease domain-containing protein</fullName>
    </submittedName>
</protein>
<dbReference type="SUPFAM" id="SSF52980">
    <property type="entry name" value="Restriction endonuclease-like"/>
    <property type="match status" value="1"/>
</dbReference>
<dbReference type="GO" id="GO:0004519">
    <property type="term" value="F:endonuclease activity"/>
    <property type="evidence" value="ECO:0007669"/>
    <property type="project" value="UniProtKB-KW"/>
</dbReference>
<dbReference type="InterPro" id="IPR047216">
    <property type="entry name" value="Endonuclease_DUF559_bact"/>
</dbReference>
<dbReference type="Pfam" id="PF04480">
    <property type="entry name" value="DUF559"/>
    <property type="match status" value="1"/>
</dbReference>
<dbReference type="InterPro" id="IPR007569">
    <property type="entry name" value="DUF559"/>
</dbReference>
<keyword evidence="2" id="KW-0540">Nuclease</keyword>
<proteinExistence type="predicted"/>
<dbReference type="InterPro" id="IPR011335">
    <property type="entry name" value="Restrct_endonuc-II-like"/>
</dbReference>
<keyword evidence="2" id="KW-0255">Endonuclease</keyword>